<name>A0A510IFK2_9VIBR</name>
<keyword evidence="1" id="KW-0614">Plasmid</keyword>
<sequence length="196" mass="22342">MISNLALDHCTLERKEDLTYLVTPDKTINCELPVPAELVDQFEDRYLMESEIAVIQCIRDSGKYTSFDEPFQEAPNFSVGKMIALFVARFNNCITVNEEDGMTVPIEYRWSCNSNGHSRVKLGGIYDLVSKYGTATVMVISKLEDEDPLHRSETVKCFVLSDVYFPVCGTDRHIRQLSKVNVDSRYLVDKGAFRYS</sequence>
<proteinExistence type="predicted"/>
<organism evidence="1 2">
    <name type="scientific">Vibrio rotiferianus</name>
    <dbReference type="NCBI Taxonomy" id="190895"/>
    <lineage>
        <taxon>Bacteria</taxon>
        <taxon>Pseudomonadati</taxon>
        <taxon>Pseudomonadota</taxon>
        <taxon>Gammaproteobacteria</taxon>
        <taxon>Vibrionales</taxon>
        <taxon>Vibrionaceae</taxon>
        <taxon>Vibrio</taxon>
    </lineage>
</organism>
<dbReference type="Proteomes" id="UP000315115">
    <property type="component" value="Plasmid pAM7"/>
</dbReference>
<accession>A0A510IFK2</accession>
<protein>
    <submittedName>
        <fullName evidence="1">Uncharacterized protein</fullName>
    </submittedName>
</protein>
<dbReference type="RefSeq" id="WP_143694292.1">
    <property type="nucleotide sequence ID" value="NZ_AP019800.1"/>
</dbReference>
<gene>
    <name evidence="1" type="ORF">VroAM7_49800</name>
</gene>
<evidence type="ECO:0000313" key="1">
    <source>
        <dbReference type="EMBL" id="BBL92327.1"/>
    </source>
</evidence>
<dbReference type="AlphaFoldDB" id="A0A510IFK2"/>
<reference evidence="2" key="1">
    <citation type="submission" date="2019-07" db="EMBL/GenBank/DDBJ databases">
        <title>Complete Genome Sequences of Vibrion rotiferianus strain AM7.</title>
        <authorList>
            <person name="Miyazaki K."/>
            <person name="Wiseschart A."/>
            <person name="Pootanakit K."/>
            <person name="Ishimori K."/>
            <person name="Kitahara K."/>
        </authorList>
    </citation>
    <scope>NUCLEOTIDE SEQUENCE [LARGE SCALE GENOMIC DNA]</scope>
    <source>
        <strain evidence="2">AM7</strain>
        <plasmid evidence="2">pam7 dna</plasmid>
    </source>
</reference>
<dbReference type="EMBL" id="AP019800">
    <property type="protein sequence ID" value="BBL92327.1"/>
    <property type="molecule type" value="Genomic_DNA"/>
</dbReference>
<geneLocation type="plasmid" evidence="2">
    <name>pam7 dna</name>
</geneLocation>
<evidence type="ECO:0000313" key="2">
    <source>
        <dbReference type="Proteomes" id="UP000315115"/>
    </source>
</evidence>